<dbReference type="InterPro" id="IPR006139">
    <property type="entry name" value="D-isomer_2_OHA_DH_cat_dom"/>
</dbReference>
<evidence type="ECO:0000313" key="8">
    <source>
        <dbReference type="Proteomes" id="UP000473699"/>
    </source>
</evidence>
<dbReference type="Proteomes" id="UP000473699">
    <property type="component" value="Unassembled WGS sequence"/>
</dbReference>
<dbReference type="InterPro" id="IPR036291">
    <property type="entry name" value="NAD(P)-bd_dom_sf"/>
</dbReference>
<evidence type="ECO:0000256" key="4">
    <source>
        <dbReference type="RuleBase" id="RU003719"/>
    </source>
</evidence>
<dbReference type="Gene3D" id="3.40.50.720">
    <property type="entry name" value="NAD(P)-binding Rossmann-like Domain"/>
    <property type="match status" value="2"/>
</dbReference>
<dbReference type="Pfam" id="PF02826">
    <property type="entry name" value="2-Hacid_dh_C"/>
    <property type="match status" value="1"/>
</dbReference>
<sequence>MKPRVTVIEPEGPEAWFAALSEIAEVEFFNPRGPVQPAEIDGILAHSAAVVITSATAISNDQLLAASGLKLIAKCGGAPSNIDVKYAARCGVAVSCVPGANTTTIAEYTVMLIIAALRRFDLQLPVIRQGGWRSPDFLLGHDLRGATIGIVGLGAIGREVLDRLVPFGCRLLVYSPHARKSCADDARFSFVETLEEMLPRCDAVTLHCRVDEATRGFFDERLFKMMKPGSVFVNTARGALVDEPALARALENGPLSAAAVDVFQVEPPQSGNPLLRCGNALLAPHSAGWTGEALRRECRGAVRSVLAYFRHERIPGLLNEEYIRHLR</sequence>
<organism evidence="7 8">
    <name type="scientific">Pyramidobacter porci</name>
    <dbReference type="NCBI Taxonomy" id="2605789"/>
    <lineage>
        <taxon>Bacteria</taxon>
        <taxon>Thermotogati</taxon>
        <taxon>Synergistota</taxon>
        <taxon>Synergistia</taxon>
        <taxon>Synergistales</taxon>
        <taxon>Dethiosulfovibrionaceae</taxon>
        <taxon>Pyramidobacter</taxon>
    </lineage>
</organism>
<reference evidence="7 8" key="1">
    <citation type="submission" date="2019-08" db="EMBL/GenBank/DDBJ databases">
        <title>In-depth cultivation of the pig gut microbiome towards novel bacterial diversity and tailored functional studies.</title>
        <authorList>
            <person name="Wylensek D."/>
            <person name="Hitch T.C.A."/>
            <person name="Clavel T."/>
        </authorList>
    </citation>
    <scope>NUCLEOTIDE SEQUENCE [LARGE SCALE GENOMIC DNA]</scope>
    <source>
        <strain evidence="7 8">SM-530-WT-4B</strain>
    </source>
</reference>
<proteinExistence type="inferred from homology"/>
<dbReference type="PANTHER" id="PTHR10996">
    <property type="entry name" value="2-HYDROXYACID DEHYDROGENASE-RELATED"/>
    <property type="match status" value="1"/>
</dbReference>
<feature type="domain" description="D-isomer specific 2-hydroxyacid dehydrogenase NAD-binding" evidence="6">
    <location>
        <begin position="110"/>
        <end position="287"/>
    </location>
</feature>
<evidence type="ECO:0000256" key="3">
    <source>
        <dbReference type="ARBA" id="ARBA00023027"/>
    </source>
</evidence>
<keyword evidence="2 4" id="KW-0560">Oxidoreductase</keyword>
<dbReference type="SUPFAM" id="SSF52283">
    <property type="entry name" value="Formate/glycerate dehydrogenase catalytic domain-like"/>
    <property type="match status" value="1"/>
</dbReference>
<feature type="domain" description="D-isomer specific 2-hydroxyacid dehydrogenase catalytic" evidence="5">
    <location>
        <begin position="19"/>
        <end position="318"/>
    </location>
</feature>
<dbReference type="InterPro" id="IPR050223">
    <property type="entry name" value="D-isomer_2-hydroxyacid_DH"/>
</dbReference>
<dbReference type="Pfam" id="PF00389">
    <property type="entry name" value="2-Hacid_dh"/>
    <property type="match status" value="1"/>
</dbReference>
<dbReference type="GO" id="GO:0005829">
    <property type="term" value="C:cytosol"/>
    <property type="evidence" value="ECO:0007669"/>
    <property type="project" value="TreeGrafter"/>
</dbReference>
<evidence type="ECO:0000259" key="6">
    <source>
        <dbReference type="Pfam" id="PF02826"/>
    </source>
</evidence>
<protein>
    <submittedName>
        <fullName evidence="7">3-phosphoglycerate dehydrogenase</fullName>
    </submittedName>
</protein>
<comment type="caution">
    <text evidence="7">The sequence shown here is derived from an EMBL/GenBank/DDBJ whole genome shotgun (WGS) entry which is preliminary data.</text>
</comment>
<evidence type="ECO:0000256" key="1">
    <source>
        <dbReference type="ARBA" id="ARBA00005854"/>
    </source>
</evidence>
<dbReference type="PANTHER" id="PTHR10996:SF178">
    <property type="entry name" value="2-HYDROXYACID DEHYDROGENASE YGL185C-RELATED"/>
    <property type="match status" value="1"/>
</dbReference>
<dbReference type="InterPro" id="IPR029753">
    <property type="entry name" value="D-isomer_DH_CS"/>
</dbReference>
<dbReference type="InterPro" id="IPR029752">
    <property type="entry name" value="D-isomer_DH_CS1"/>
</dbReference>
<gene>
    <name evidence="7" type="ORF">FYJ74_01215</name>
</gene>
<dbReference type="GO" id="GO:0051287">
    <property type="term" value="F:NAD binding"/>
    <property type="evidence" value="ECO:0007669"/>
    <property type="project" value="InterPro"/>
</dbReference>
<dbReference type="GO" id="GO:0016618">
    <property type="term" value="F:hydroxypyruvate reductase [NAD(P)H] activity"/>
    <property type="evidence" value="ECO:0007669"/>
    <property type="project" value="TreeGrafter"/>
</dbReference>
<evidence type="ECO:0000313" key="7">
    <source>
        <dbReference type="EMBL" id="MST54674.1"/>
    </source>
</evidence>
<evidence type="ECO:0000256" key="2">
    <source>
        <dbReference type="ARBA" id="ARBA00023002"/>
    </source>
</evidence>
<dbReference type="PROSITE" id="PS00065">
    <property type="entry name" value="D_2_HYDROXYACID_DH_1"/>
    <property type="match status" value="1"/>
</dbReference>
<dbReference type="RefSeq" id="WP_154527798.1">
    <property type="nucleotide sequence ID" value="NZ_JAXDZJ010000076.1"/>
</dbReference>
<comment type="similarity">
    <text evidence="1 4">Belongs to the D-isomer specific 2-hydroxyacid dehydrogenase family.</text>
</comment>
<dbReference type="EMBL" id="VUNH01000001">
    <property type="protein sequence ID" value="MST54674.1"/>
    <property type="molecule type" value="Genomic_DNA"/>
</dbReference>
<dbReference type="InterPro" id="IPR006140">
    <property type="entry name" value="D-isomer_DH_NAD-bd"/>
</dbReference>
<accession>A0A6L5Y8P7</accession>
<name>A0A6L5Y8P7_9BACT</name>
<dbReference type="SUPFAM" id="SSF51735">
    <property type="entry name" value="NAD(P)-binding Rossmann-fold domains"/>
    <property type="match status" value="1"/>
</dbReference>
<keyword evidence="8" id="KW-1185">Reference proteome</keyword>
<evidence type="ECO:0000259" key="5">
    <source>
        <dbReference type="Pfam" id="PF00389"/>
    </source>
</evidence>
<keyword evidence="3" id="KW-0520">NAD</keyword>
<dbReference type="PROSITE" id="PS00671">
    <property type="entry name" value="D_2_HYDROXYACID_DH_3"/>
    <property type="match status" value="1"/>
</dbReference>
<dbReference type="AlphaFoldDB" id="A0A6L5Y8P7"/>
<dbReference type="GO" id="GO:0030267">
    <property type="term" value="F:glyoxylate reductase (NADPH) activity"/>
    <property type="evidence" value="ECO:0007669"/>
    <property type="project" value="TreeGrafter"/>
</dbReference>